<dbReference type="EMBL" id="MU274912">
    <property type="protein sequence ID" value="KAI0088866.1"/>
    <property type="molecule type" value="Genomic_DNA"/>
</dbReference>
<evidence type="ECO:0000313" key="1">
    <source>
        <dbReference type="EMBL" id="KAI0088866.1"/>
    </source>
</evidence>
<dbReference type="Proteomes" id="UP001055072">
    <property type="component" value="Unassembled WGS sequence"/>
</dbReference>
<comment type="caution">
    <text evidence="1">The sequence shown here is derived from an EMBL/GenBank/DDBJ whole genome shotgun (WGS) entry which is preliminary data.</text>
</comment>
<name>A0ACB8U3K3_9APHY</name>
<proteinExistence type="predicted"/>
<accession>A0ACB8U3K3</accession>
<keyword evidence="2" id="KW-1185">Reference proteome</keyword>
<sequence length="375" mass="41367">MSEGDNTAAQGGIPGGHPLLPMGSDELATMSKLQIVQVALKHSLAIGSFVDTKLYAFSRRRDGTGIVDRPLPVYANSAMLRVHSSYFDGFFNGGFSEARVTSLREGFPEEKDDYSVAYDYDTDSDLEEDLETNEGDLPSANVETRLPSVGPAVFPYSDTEFLGEHYGRVAVIPDVSHRTLKAMVYFLYTGELDFAPLTSSSTHAQSSEDSTLTNSIRSPWAAPQCSPKSMYRLADKFGLSDLKVKARENIVSKLTTDNISTELRSSLTSIALNVNSYKLNDHADRYDEIREIMVNFACERSRLPIILSIMPEWLEELATGNIPHAATTIATLISKVTTIPPPVVSPSVPHCSRVLYDYDRFCLPHRPTEKKAILA</sequence>
<reference evidence="1" key="1">
    <citation type="journal article" date="2021" name="Environ. Microbiol.">
        <title>Gene family expansions and transcriptome signatures uncover fungal adaptations to wood decay.</title>
        <authorList>
            <person name="Hage H."/>
            <person name="Miyauchi S."/>
            <person name="Viragh M."/>
            <person name="Drula E."/>
            <person name="Min B."/>
            <person name="Chaduli D."/>
            <person name="Navarro D."/>
            <person name="Favel A."/>
            <person name="Norest M."/>
            <person name="Lesage-Meessen L."/>
            <person name="Balint B."/>
            <person name="Merenyi Z."/>
            <person name="de Eugenio L."/>
            <person name="Morin E."/>
            <person name="Martinez A.T."/>
            <person name="Baldrian P."/>
            <person name="Stursova M."/>
            <person name="Martinez M.J."/>
            <person name="Novotny C."/>
            <person name="Magnuson J.K."/>
            <person name="Spatafora J.W."/>
            <person name="Maurice S."/>
            <person name="Pangilinan J."/>
            <person name="Andreopoulos W."/>
            <person name="LaButti K."/>
            <person name="Hundley H."/>
            <person name="Na H."/>
            <person name="Kuo A."/>
            <person name="Barry K."/>
            <person name="Lipzen A."/>
            <person name="Henrissat B."/>
            <person name="Riley R."/>
            <person name="Ahrendt S."/>
            <person name="Nagy L.G."/>
            <person name="Grigoriev I.V."/>
            <person name="Martin F."/>
            <person name="Rosso M.N."/>
        </authorList>
    </citation>
    <scope>NUCLEOTIDE SEQUENCE</scope>
    <source>
        <strain evidence="1">CBS 384.51</strain>
    </source>
</reference>
<gene>
    <name evidence="1" type="ORF">BDY19DRAFT_906358</name>
</gene>
<organism evidence="1 2">
    <name type="scientific">Irpex rosettiformis</name>
    <dbReference type="NCBI Taxonomy" id="378272"/>
    <lineage>
        <taxon>Eukaryota</taxon>
        <taxon>Fungi</taxon>
        <taxon>Dikarya</taxon>
        <taxon>Basidiomycota</taxon>
        <taxon>Agaricomycotina</taxon>
        <taxon>Agaricomycetes</taxon>
        <taxon>Polyporales</taxon>
        <taxon>Irpicaceae</taxon>
        <taxon>Irpex</taxon>
    </lineage>
</organism>
<protein>
    <submittedName>
        <fullName evidence="1">Uncharacterized protein</fullName>
    </submittedName>
</protein>
<evidence type="ECO:0000313" key="2">
    <source>
        <dbReference type="Proteomes" id="UP001055072"/>
    </source>
</evidence>